<dbReference type="EMBL" id="JAMDHD010000015">
    <property type="protein sequence ID" value="MDD0985378.1"/>
    <property type="molecule type" value="Genomic_DNA"/>
</dbReference>
<reference evidence="2" key="1">
    <citation type="submission" date="2022-05" db="EMBL/GenBank/DDBJ databases">
        <title>Novel Pseudomonas spp. Isolated from a Rainbow Trout Aquaculture Facility.</title>
        <authorList>
            <person name="Testerman T."/>
            <person name="Graf J."/>
        </authorList>
    </citation>
    <scope>NUCLEOTIDE SEQUENCE</scope>
    <source>
        <strain evidence="2">ID1050</strain>
    </source>
</reference>
<evidence type="ECO:0000313" key="2">
    <source>
        <dbReference type="EMBL" id="MDD0985378.1"/>
    </source>
</evidence>
<name>A0ABT5NA05_9PSED</name>
<dbReference type="Proteomes" id="UP001148189">
    <property type="component" value="Unassembled WGS sequence"/>
</dbReference>
<proteinExistence type="predicted"/>
<gene>
    <name evidence="2" type="ORF">M5G21_10430</name>
</gene>
<dbReference type="RefSeq" id="WP_273866243.1">
    <property type="nucleotide sequence ID" value="NZ_JAMDHD010000015.1"/>
</dbReference>
<accession>A0ABT5NA05</accession>
<organism evidence="2 3">
    <name type="scientific">Pseudomonas shahriarae</name>
    <dbReference type="NCBI Taxonomy" id="2745512"/>
    <lineage>
        <taxon>Bacteria</taxon>
        <taxon>Pseudomonadati</taxon>
        <taxon>Pseudomonadota</taxon>
        <taxon>Gammaproteobacteria</taxon>
        <taxon>Pseudomonadales</taxon>
        <taxon>Pseudomonadaceae</taxon>
        <taxon>Pseudomonas</taxon>
    </lineage>
</organism>
<comment type="caution">
    <text evidence="2">The sequence shown here is derived from an EMBL/GenBank/DDBJ whole genome shotgun (WGS) entry which is preliminary data.</text>
</comment>
<protein>
    <submittedName>
        <fullName evidence="2">Uncharacterized protein</fullName>
    </submittedName>
</protein>
<feature type="region of interest" description="Disordered" evidence="1">
    <location>
        <begin position="242"/>
        <end position="265"/>
    </location>
</feature>
<evidence type="ECO:0000256" key="1">
    <source>
        <dbReference type="SAM" id="MobiDB-lite"/>
    </source>
</evidence>
<feature type="compositionally biased region" description="Polar residues" evidence="1">
    <location>
        <begin position="242"/>
        <end position="256"/>
    </location>
</feature>
<keyword evidence="3" id="KW-1185">Reference proteome</keyword>
<sequence>MSKLSKFKTYLPIAQSAKLLSDLIGETVDVGRVLSLYEDGWLRLFRPCHGELIKLKPALDDELFELHASDGRYFMESDEVAGVCLGIHLPCDTAYISSHACYALRDENGGLYAIRDSETDEYLSPFDEFDEENTKVLAVTADIYTLAKQANTDSIPEKPPIEVMVNEHCIAIEHIIYNFAPNETPSITKPTVDITKETLPPSLRITVAALLEAATSQRKVHTQSSLIESILERNKGVRGLSESSLQKHFSDSNSELSKLRAASQD</sequence>
<evidence type="ECO:0000313" key="3">
    <source>
        <dbReference type="Proteomes" id="UP001148189"/>
    </source>
</evidence>